<dbReference type="AlphaFoldDB" id="A0A0B2BY99"/>
<dbReference type="SUPFAM" id="SSF48452">
    <property type="entry name" value="TPR-like"/>
    <property type="match status" value="1"/>
</dbReference>
<accession>A0A0B2BY99</accession>
<comment type="caution">
    <text evidence="1">The sequence shown here is derived from an EMBL/GenBank/DDBJ whole genome shotgun (WGS) entry which is preliminary data.</text>
</comment>
<dbReference type="OrthoDB" id="6194004at2"/>
<dbReference type="InterPro" id="IPR011990">
    <property type="entry name" value="TPR-like_helical_dom_sf"/>
</dbReference>
<organism evidence="1 2">
    <name type="scientific">Croceibacterium mercuriale</name>
    <dbReference type="NCBI Taxonomy" id="1572751"/>
    <lineage>
        <taxon>Bacteria</taxon>
        <taxon>Pseudomonadati</taxon>
        <taxon>Pseudomonadota</taxon>
        <taxon>Alphaproteobacteria</taxon>
        <taxon>Sphingomonadales</taxon>
        <taxon>Erythrobacteraceae</taxon>
        <taxon>Croceibacterium</taxon>
    </lineage>
</organism>
<reference evidence="1 2" key="1">
    <citation type="submission" date="2014-11" db="EMBL/GenBank/DDBJ databases">
        <title>Draft genome sequence of Kirrobacter mercurialis.</title>
        <authorList>
            <person name="Coil D.A."/>
            <person name="Eisen J.A."/>
        </authorList>
    </citation>
    <scope>NUCLEOTIDE SEQUENCE [LARGE SCALE GENOMIC DNA]</scope>
    <source>
        <strain evidence="1 2">Coronado</strain>
    </source>
</reference>
<proteinExistence type="predicted"/>
<dbReference type="STRING" id="1572751.PK98_09425"/>
<dbReference type="EMBL" id="JTDN01000001">
    <property type="protein sequence ID" value="KHL26578.1"/>
    <property type="molecule type" value="Genomic_DNA"/>
</dbReference>
<evidence type="ECO:0000313" key="2">
    <source>
        <dbReference type="Proteomes" id="UP000030988"/>
    </source>
</evidence>
<sequence length="186" mass="20347">MAHWGIAESGKLALLAGDYPQALRHFREAIRLAVATRAPEVFFRHYTQCVLEALELAGDLPEIITFCRDADAHYGDLSDGNSLLAKDHGAILERLGVALLQAGELAEAQAVLARAGARAGPGILPLAERLSDWLRRGFAVPPVRLRSLQRELGYFVIRKDNVDRRLARPLPPDMAAPDLRAVLAGR</sequence>
<evidence type="ECO:0000313" key="1">
    <source>
        <dbReference type="EMBL" id="KHL26578.1"/>
    </source>
</evidence>
<name>A0A0B2BY99_9SPHN</name>
<protein>
    <submittedName>
        <fullName evidence="1">Uncharacterized protein</fullName>
    </submittedName>
</protein>
<dbReference type="Gene3D" id="1.25.40.10">
    <property type="entry name" value="Tetratricopeptide repeat domain"/>
    <property type="match status" value="1"/>
</dbReference>
<gene>
    <name evidence="1" type="ORF">PK98_09425</name>
</gene>
<dbReference type="Proteomes" id="UP000030988">
    <property type="component" value="Unassembled WGS sequence"/>
</dbReference>
<keyword evidence="2" id="KW-1185">Reference proteome</keyword>